<protein>
    <recommendedName>
        <fullName evidence="3 9">Mediator of RNA polymerase II transcription subunit 16</fullName>
    </recommendedName>
    <alternativeName>
        <fullName evidence="8 9">Mediator complex subunit 16</fullName>
    </alternativeName>
</protein>
<evidence type="ECO:0000256" key="2">
    <source>
        <dbReference type="ARBA" id="ARBA00006543"/>
    </source>
</evidence>
<comment type="caution">
    <text evidence="13">The sequence shown here is derived from an EMBL/GenBank/DDBJ whole genome shotgun (WGS) entry which is preliminary data.</text>
</comment>
<keyword evidence="5 9" id="KW-0010">Activator</keyword>
<keyword evidence="14" id="KW-1185">Reference proteome</keyword>
<reference evidence="13" key="1">
    <citation type="submission" date="2023-06" db="EMBL/GenBank/DDBJ databases">
        <title>Genome-scale phylogeny and comparative genomics of the fungal order Sordariales.</title>
        <authorList>
            <consortium name="Lawrence Berkeley National Laboratory"/>
            <person name="Hensen N."/>
            <person name="Bonometti L."/>
            <person name="Westerberg I."/>
            <person name="Brannstrom I.O."/>
            <person name="Guillou S."/>
            <person name="Cros-Aarteil S."/>
            <person name="Calhoun S."/>
            <person name="Haridas S."/>
            <person name="Kuo A."/>
            <person name="Mondo S."/>
            <person name="Pangilinan J."/>
            <person name="Riley R."/>
            <person name="Labutti K."/>
            <person name="Andreopoulos B."/>
            <person name="Lipzen A."/>
            <person name="Chen C."/>
            <person name="Yanf M."/>
            <person name="Daum C."/>
            <person name="Ng V."/>
            <person name="Clum A."/>
            <person name="Steindorff A."/>
            <person name="Ohm R."/>
            <person name="Martin F."/>
            <person name="Silar P."/>
            <person name="Natvig D."/>
            <person name="Lalanne C."/>
            <person name="Gautier V."/>
            <person name="Ament-Velasquez S.L."/>
            <person name="Kruys A."/>
            <person name="Hutchinson M.I."/>
            <person name="Powell A.J."/>
            <person name="Barry K."/>
            <person name="Miller A.N."/>
            <person name="Grigoriev I.V."/>
            <person name="Debuchy R."/>
            <person name="Gladieux P."/>
            <person name="Thoren M.H."/>
            <person name="Johannesson H."/>
        </authorList>
    </citation>
    <scope>NUCLEOTIDE SEQUENCE</scope>
    <source>
        <strain evidence="13">PSN4</strain>
    </source>
</reference>
<evidence type="ECO:0000256" key="9">
    <source>
        <dbReference type="RuleBase" id="RU364149"/>
    </source>
</evidence>
<feature type="compositionally biased region" description="Gly residues" evidence="10">
    <location>
        <begin position="918"/>
        <end position="935"/>
    </location>
</feature>
<comment type="function">
    <text evidence="9">Component of the Mediator complex, a coactivator involved in the regulated transcription of nearly all RNA polymerase II-dependent genes. Mediator functions as a bridge to convey information from gene-specific regulatory proteins to the basal RNA polymerase II transcription machinery. Mediator is recruited to promoters by direct interactions with regulatory proteins and serves as a scaffold for the assembly of a functional preinitiation complex with RNA polymerase II and the general transcription factors.</text>
</comment>
<dbReference type="GO" id="GO:0045893">
    <property type="term" value="P:positive regulation of DNA-templated transcription"/>
    <property type="evidence" value="ECO:0007669"/>
    <property type="project" value="TreeGrafter"/>
</dbReference>
<evidence type="ECO:0000259" key="12">
    <source>
        <dbReference type="Pfam" id="PF20719"/>
    </source>
</evidence>
<dbReference type="AlphaFoldDB" id="A0AAJ0FDD0"/>
<evidence type="ECO:0000256" key="6">
    <source>
        <dbReference type="ARBA" id="ARBA00023163"/>
    </source>
</evidence>
<dbReference type="SUPFAM" id="SSF50978">
    <property type="entry name" value="WD40 repeat-like"/>
    <property type="match status" value="1"/>
</dbReference>
<gene>
    <name evidence="9" type="primary">MED16</name>
    <name evidence="13" type="ORF">QBC47DRAFT_157302</name>
</gene>
<dbReference type="PANTHER" id="PTHR13224:SF6">
    <property type="entry name" value="MEDIATOR OF RNA POLYMERASE II TRANSCRIPTION SUBUNIT 16"/>
    <property type="match status" value="1"/>
</dbReference>
<evidence type="ECO:0000256" key="5">
    <source>
        <dbReference type="ARBA" id="ARBA00023159"/>
    </source>
</evidence>
<evidence type="ECO:0000313" key="14">
    <source>
        <dbReference type="Proteomes" id="UP001239445"/>
    </source>
</evidence>
<dbReference type="GO" id="GO:0016592">
    <property type="term" value="C:mediator complex"/>
    <property type="evidence" value="ECO:0007669"/>
    <property type="project" value="InterPro"/>
</dbReference>
<evidence type="ECO:0000256" key="3">
    <source>
        <dbReference type="ARBA" id="ARBA00019614"/>
    </source>
</evidence>
<dbReference type="PANTHER" id="PTHR13224">
    <property type="entry name" value="THYROID HORMONE RECEPTOR-ASSOCIATED PROTEIN-RELATED"/>
    <property type="match status" value="1"/>
</dbReference>
<sequence>MTAHEMPVLLDGPIAVDADMAGMDTTMALDEVDLFGDPVMPRAPQTKALQQRLDELRCRGCCQTIAWSRQGTIASVAKDGTSIELRFLHCRPDTGDWDLSAPSIYATSPTAASPIPIVHLAWAPTSVPELALIDAAGRISILHFNITLNRAYPYHKWSNDAPEDLNAVVGCYWLPLLVAPSRQYNIMYGPAVWNQTEYKFEQSVTHASGPWHPNHTKSALLWVTTNGFLKLMFPQNNNKIEETSLELDSVTTSDDLVTHASICSDKNQLLIALATASKQLKIIRVAMQWGIPQPGDRQAPPGSIHLSPSLRERNIAITSWLQHGPSESALDTYMSQLSLVEMLPSFVENQVPEAPPVVLTVRSYLPQEGSLYDQGCQSIIDRWELINEQTQTLHPTFEQLGSRNGSGNPPPTARLRKLDSIVLPKVVISIHSIHLGKVICIAFSDGTVQYRDRITMNETYHEQNLSSIMSPHQVGFQFANETPCLQVAFSPTNCSFVQICEDGSVQWNKMQFPLENADSLLQGNHYSAILAALGISIGPAAYLQLNADDVFAIARPFTEKQDFAYAWVRSIINMMKVPVDYSEESHHDQLVRNQNLQFCLSIVNHLGFRGEFQPRSFGGKFAMLALNVRNIVILITLANNAPMNLKEKLSPLDDPEVVGALAGCAKWAVDLLSWLADCIFELLDDDTFRGMLEDPKRFSELSTYMRSRGDVSLHLLLCSSTRGFLTAACRRLLHFETMSTRARQYYEKQVAQQPRDGQPPRPTPALYLAYMKMQRATSSSLIKIHEFERLIMTLGQEIRANYQKTLSGLVPKGGRQDSKPGTASDQLVKKAQAHCELDMLLGGNPPPSFREMLLRFFQTNVVAFRNQTDVAELYFGNFELLEVDDDEKSLAARRERGVYIDVFKRVPLARASPVHSGSGAGDGAAGSGVVSGSGGADETPQWRRCVRCASVMEDVYGNKPAFTFVLAQQRKCSCGGNWGLWPRGSVVS</sequence>
<evidence type="ECO:0000259" key="11">
    <source>
        <dbReference type="Pfam" id="PF11635"/>
    </source>
</evidence>
<dbReference type="InterPro" id="IPR048338">
    <property type="entry name" value="Mediator_Med16"/>
</dbReference>
<dbReference type="EMBL" id="MU839830">
    <property type="protein sequence ID" value="KAK1757484.1"/>
    <property type="molecule type" value="Genomic_DNA"/>
</dbReference>
<dbReference type="Pfam" id="PF20719">
    <property type="entry name" value="Med16_C"/>
    <property type="match status" value="1"/>
</dbReference>
<accession>A0AAJ0FDD0</accession>
<organism evidence="13 14">
    <name type="scientific">Echria macrotheca</name>
    <dbReference type="NCBI Taxonomy" id="438768"/>
    <lineage>
        <taxon>Eukaryota</taxon>
        <taxon>Fungi</taxon>
        <taxon>Dikarya</taxon>
        <taxon>Ascomycota</taxon>
        <taxon>Pezizomycotina</taxon>
        <taxon>Sordariomycetes</taxon>
        <taxon>Sordariomycetidae</taxon>
        <taxon>Sordariales</taxon>
        <taxon>Schizotheciaceae</taxon>
        <taxon>Echria</taxon>
    </lineage>
</organism>
<feature type="domain" description="Mediator complex subunit Med16 N-terminal" evidence="11">
    <location>
        <begin position="186"/>
        <end position="479"/>
    </location>
</feature>
<dbReference type="Proteomes" id="UP001239445">
    <property type="component" value="Unassembled WGS sequence"/>
</dbReference>
<evidence type="ECO:0000256" key="1">
    <source>
        <dbReference type="ARBA" id="ARBA00004123"/>
    </source>
</evidence>
<feature type="domain" description="Mediator complex subunit 16 C-terminal" evidence="12">
    <location>
        <begin position="860"/>
        <end position="978"/>
    </location>
</feature>
<evidence type="ECO:0000256" key="8">
    <source>
        <dbReference type="ARBA" id="ARBA00032015"/>
    </source>
</evidence>
<comment type="subcellular location">
    <subcellularLocation>
        <location evidence="1 9">Nucleus</location>
    </subcellularLocation>
</comment>
<dbReference type="Pfam" id="PF11635">
    <property type="entry name" value="Med16_N"/>
    <property type="match status" value="1"/>
</dbReference>
<keyword evidence="4 9" id="KW-0805">Transcription regulation</keyword>
<evidence type="ECO:0000256" key="10">
    <source>
        <dbReference type="SAM" id="MobiDB-lite"/>
    </source>
</evidence>
<dbReference type="InterPro" id="IPR048339">
    <property type="entry name" value="Mediator_Med16_C"/>
</dbReference>
<comment type="similarity">
    <text evidence="2 9">Belongs to the Mediator complex subunit 16 family.</text>
</comment>
<evidence type="ECO:0000256" key="4">
    <source>
        <dbReference type="ARBA" id="ARBA00023015"/>
    </source>
</evidence>
<proteinExistence type="inferred from homology"/>
<evidence type="ECO:0000313" key="13">
    <source>
        <dbReference type="EMBL" id="KAK1757484.1"/>
    </source>
</evidence>
<evidence type="ECO:0000256" key="7">
    <source>
        <dbReference type="ARBA" id="ARBA00023242"/>
    </source>
</evidence>
<dbReference type="InterPro" id="IPR021665">
    <property type="entry name" value="Mediator_Med16_N"/>
</dbReference>
<comment type="subunit">
    <text evidence="9">Component of the Mediator complex.</text>
</comment>
<feature type="region of interest" description="Disordered" evidence="10">
    <location>
        <begin position="912"/>
        <end position="939"/>
    </location>
</feature>
<keyword evidence="6 9" id="KW-0804">Transcription</keyword>
<name>A0AAJ0FDD0_9PEZI</name>
<keyword evidence="7 9" id="KW-0539">Nucleus</keyword>
<dbReference type="InterPro" id="IPR036322">
    <property type="entry name" value="WD40_repeat_dom_sf"/>
</dbReference>